<dbReference type="AlphaFoldDB" id="D5EK89"/>
<evidence type="ECO:0000313" key="11">
    <source>
        <dbReference type="Proteomes" id="UP000000925"/>
    </source>
</evidence>
<evidence type="ECO:0000256" key="7">
    <source>
        <dbReference type="ARBA" id="ARBA00022679"/>
    </source>
</evidence>
<dbReference type="NCBIfam" id="TIGR01362">
    <property type="entry name" value="KDO8P_synth"/>
    <property type="match status" value="1"/>
</dbReference>
<dbReference type="Gene3D" id="3.20.20.70">
    <property type="entry name" value="Aldolase class I"/>
    <property type="match status" value="1"/>
</dbReference>
<sequence>MIFNPDQLLLIAGPCSLEGLDTCRPVADALKALQGQHPELNILFKGSFDKANRTSIKSNRGTGLDEGLEIFRTIKAEYGFNCITDIHLPEQCAQVGDVVDALQIPAFLCRQTDLLVAAAETNCAVNVKKGQFLSPYEMEFVVSKLKEAGAKEIWQTDRGTTFGYQNLVVDMRSFSIMGAFGTPTVIDATHSVQLPGAAGGVSGGQREYVPPLARAALAAGANGVFLETHPNPTQAISDAASQVPLEELPDLVESLLRVWNAVR</sequence>
<keyword evidence="7" id="KW-0808">Transferase</keyword>
<protein>
    <recommendedName>
        <fullName evidence="5">3-deoxy-8-phosphooctulonate synthase</fullName>
        <ecNumber evidence="5">2.5.1.55</ecNumber>
    </recommendedName>
</protein>
<name>D5EK89_CORAD</name>
<dbReference type="RefSeq" id="WP_013043560.1">
    <property type="nucleotide sequence ID" value="NC_014008.1"/>
</dbReference>
<evidence type="ECO:0000256" key="2">
    <source>
        <dbReference type="ARBA" id="ARBA00004756"/>
    </source>
</evidence>
<dbReference type="STRING" id="583355.Caka_1819"/>
<evidence type="ECO:0000256" key="3">
    <source>
        <dbReference type="ARBA" id="ARBA00004845"/>
    </source>
</evidence>
<keyword evidence="6" id="KW-0963">Cytoplasm</keyword>
<dbReference type="eggNOG" id="COG2877">
    <property type="taxonomic scope" value="Bacteria"/>
</dbReference>
<dbReference type="HOGENOM" id="CLU_036666_0_0_0"/>
<keyword evidence="11" id="KW-1185">Reference proteome</keyword>
<accession>D5EK89</accession>
<evidence type="ECO:0000259" key="9">
    <source>
        <dbReference type="Pfam" id="PF00793"/>
    </source>
</evidence>
<dbReference type="Proteomes" id="UP000000925">
    <property type="component" value="Chromosome"/>
</dbReference>
<dbReference type="KEGG" id="caa:Caka_1819"/>
<evidence type="ECO:0000256" key="6">
    <source>
        <dbReference type="ARBA" id="ARBA00022490"/>
    </source>
</evidence>
<evidence type="ECO:0000256" key="1">
    <source>
        <dbReference type="ARBA" id="ARBA00004496"/>
    </source>
</evidence>
<dbReference type="InterPro" id="IPR013785">
    <property type="entry name" value="Aldolase_TIM"/>
</dbReference>
<dbReference type="OrthoDB" id="9780456at2"/>
<dbReference type="UniPathway" id="UPA00357">
    <property type="reaction ID" value="UER00474"/>
</dbReference>
<comment type="similarity">
    <text evidence="4">Belongs to the KdsA family.</text>
</comment>
<dbReference type="InterPro" id="IPR006218">
    <property type="entry name" value="DAHP1/KDSA"/>
</dbReference>
<evidence type="ECO:0000256" key="5">
    <source>
        <dbReference type="ARBA" id="ARBA00012693"/>
    </source>
</evidence>
<evidence type="ECO:0000256" key="4">
    <source>
        <dbReference type="ARBA" id="ARBA00010499"/>
    </source>
</evidence>
<feature type="domain" description="DAHP synthetase I/KDSA" evidence="9">
    <location>
        <begin position="6"/>
        <end position="249"/>
    </location>
</feature>
<comment type="subcellular location">
    <subcellularLocation>
        <location evidence="1">Cytoplasm</location>
    </subcellularLocation>
</comment>
<dbReference type="EC" id="2.5.1.55" evidence="5"/>
<dbReference type="GO" id="GO:0005737">
    <property type="term" value="C:cytoplasm"/>
    <property type="evidence" value="ECO:0007669"/>
    <property type="project" value="UniProtKB-SubCell"/>
</dbReference>
<dbReference type="InterPro" id="IPR006269">
    <property type="entry name" value="KDO8P_synthase"/>
</dbReference>
<dbReference type="UniPathway" id="UPA00030"/>
<organism evidence="10 11">
    <name type="scientific">Coraliomargarita akajimensis (strain DSM 45221 / IAM 15411 / JCM 23193 / KCTC 12865 / 04OKA010-24)</name>
    <dbReference type="NCBI Taxonomy" id="583355"/>
    <lineage>
        <taxon>Bacteria</taxon>
        <taxon>Pseudomonadati</taxon>
        <taxon>Verrucomicrobiota</taxon>
        <taxon>Opitutia</taxon>
        <taxon>Puniceicoccales</taxon>
        <taxon>Coraliomargaritaceae</taxon>
        <taxon>Coraliomargarita</taxon>
    </lineage>
</organism>
<comment type="pathway">
    <text evidence="2">Bacterial outer membrane biogenesis; lipopolysaccharide biosynthesis.</text>
</comment>
<gene>
    <name evidence="10" type="ordered locus">Caka_1819</name>
</gene>
<dbReference type="GO" id="GO:0008676">
    <property type="term" value="F:3-deoxy-8-phosphooctulonate synthase activity"/>
    <property type="evidence" value="ECO:0007669"/>
    <property type="project" value="UniProtKB-EC"/>
</dbReference>
<comment type="catalytic activity">
    <reaction evidence="8">
        <text>D-arabinose 5-phosphate + phosphoenolpyruvate + H2O = 3-deoxy-alpha-D-manno-2-octulosonate-8-phosphate + phosphate</text>
        <dbReference type="Rhea" id="RHEA:14053"/>
        <dbReference type="ChEBI" id="CHEBI:15377"/>
        <dbReference type="ChEBI" id="CHEBI:43474"/>
        <dbReference type="ChEBI" id="CHEBI:57693"/>
        <dbReference type="ChEBI" id="CHEBI:58702"/>
        <dbReference type="ChEBI" id="CHEBI:85985"/>
        <dbReference type="EC" id="2.5.1.55"/>
    </reaction>
</comment>
<dbReference type="Pfam" id="PF00793">
    <property type="entry name" value="DAHP_synth_1"/>
    <property type="match status" value="1"/>
</dbReference>
<comment type="pathway">
    <text evidence="3">Carbohydrate biosynthesis; 3-deoxy-D-manno-octulosonate biosynthesis; 3-deoxy-D-manno-octulosonate from D-ribulose 5-phosphate: step 2/3.</text>
</comment>
<evidence type="ECO:0000313" key="10">
    <source>
        <dbReference type="EMBL" id="ADE54838.1"/>
    </source>
</evidence>
<dbReference type="GO" id="GO:0009103">
    <property type="term" value="P:lipopolysaccharide biosynthetic process"/>
    <property type="evidence" value="ECO:0007669"/>
    <property type="project" value="UniProtKB-UniPathway"/>
</dbReference>
<dbReference type="PANTHER" id="PTHR21057">
    <property type="entry name" value="PHOSPHO-2-DEHYDRO-3-DEOXYHEPTONATE ALDOLASE"/>
    <property type="match status" value="1"/>
</dbReference>
<dbReference type="SUPFAM" id="SSF51569">
    <property type="entry name" value="Aldolase"/>
    <property type="match status" value="1"/>
</dbReference>
<proteinExistence type="inferred from homology"/>
<evidence type="ECO:0000256" key="8">
    <source>
        <dbReference type="ARBA" id="ARBA00049112"/>
    </source>
</evidence>
<dbReference type="EMBL" id="CP001998">
    <property type="protein sequence ID" value="ADE54838.1"/>
    <property type="molecule type" value="Genomic_DNA"/>
</dbReference>
<reference evidence="10 11" key="1">
    <citation type="journal article" date="2010" name="Stand. Genomic Sci.">
        <title>Complete genome sequence of Coraliomargarita akajimensis type strain (04OKA010-24).</title>
        <authorList>
            <person name="Mavromatis K."/>
            <person name="Abt B."/>
            <person name="Brambilla E."/>
            <person name="Lapidus A."/>
            <person name="Copeland A."/>
            <person name="Deshpande S."/>
            <person name="Nolan M."/>
            <person name="Lucas S."/>
            <person name="Tice H."/>
            <person name="Cheng J.F."/>
            <person name="Han C."/>
            <person name="Detter J.C."/>
            <person name="Woyke T."/>
            <person name="Goodwin L."/>
            <person name="Pitluck S."/>
            <person name="Held B."/>
            <person name="Brettin T."/>
            <person name="Tapia R."/>
            <person name="Ivanova N."/>
            <person name="Mikhailova N."/>
            <person name="Pati A."/>
            <person name="Liolios K."/>
            <person name="Chen A."/>
            <person name="Palaniappan K."/>
            <person name="Land M."/>
            <person name="Hauser L."/>
            <person name="Chang Y.J."/>
            <person name="Jeffries C.D."/>
            <person name="Rohde M."/>
            <person name="Goker M."/>
            <person name="Bristow J."/>
            <person name="Eisen J.A."/>
            <person name="Markowitz V."/>
            <person name="Hugenholtz P."/>
            <person name="Klenk H.P."/>
            <person name="Kyrpides N.C."/>
        </authorList>
    </citation>
    <scope>NUCLEOTIDE SEQUENCE [LARGE SCALE GENOMIC DNA]</scope>
    <source>
        <strain evidence="11">DSM 45221 / IAM 15411 / JCM 23193 / KCTC 12865</strain>
    </source>
</reference>
<dbReference type="NCBIfam" id="NF003543">
    <property type="entry name" value="PRK05198.1"/>
    <property type="match status" value="1"/>
</dbReference>